<feature type="compositionally biased region" description="Polar residues" evidence="6">
    <location>
        <begin position="1"/>
        <end position="12"/>
    </location>
</feature>
<dbReference type="PANTHER" id="PTHR47425:SF2">
    <property type="entry name" value="FARB-RELATED"/>
    <property type="match status" value="1"/>
</dbReference>
<keyword evidence="3" id="KW-0238">DNA-binding</keyword>
<dbReference type="GO" id="GO:0003677">
    <property type="term" value="F:DNA binding"/>
    <property type="evidence" value="ECO:0007669"/>
    <property type="project" value="UniProtKB-KW"/>
</dbReference>
<dbReference type="CDD" id="cd00067">
    <property type="entry name" value="GAL4"/>
    <property type="match status" value="1"/>
</dbReference>
<evidence type="ECO:0000256" key="2">
    <source>
        <dbReference type="ARBA" id="ARBA00023015"/>
    </source>
</evidence>
<dbReference type="GO" id="GO:0008270">
    <property type="term" value="F:zinc ion binding"/>
    <property type="evidence" value="ECO:0007669"/>
    <property type="project" value="InterPro"/>
</dbReference>
<dbReference type="GO" id="GO:0000981">
    <property type="term" value="F:DNA-binding transcription factor activity, RNA polymerase II-specific"/>
    <property type="evidence" value="ECO:0007669"/>
    <property type="project" value="InterPro"/>
</dbReference>
<gene>
    <name evidence="8" type="ORF">AJ80_04374</name>
</gene>
<dbReference type="PROSITE" id="PS50048">
    <property type="entry name" value="ZN2_CY6_FUNGAL_2"/>
    <property type="match status" value="1"/>
</dbReference>
<feature type="region of interest" description="Disordered" evidence="6">
    <location>
        <begin position="734"/>
        <end position="753"/>
    </location>
</feature>
<dbReference type="AlphaFoldDB" id="A0A2B7YCD3"/>
<dbReference type="InterPro" id="IPR007219">
    <property type="entry name" value="XnlR_reg_dom"/>
</dbReference>
<dbReference type="Proteomes" id="UP000224634">
    <property type="component" value="Unassembled WGS sequence"/>
</dbReference>
<comment type="caution">
    <text evidence="8">The sequence shown here is derived from an EMBL/GenBank/DDBJ whole genome shotgun (WGS) entry which is preliminary data.</text>
</comment>
<dbReference type="OrthoDB" id="4451586at2759"/>
<dbReference type="PROSITE" id="PS00463">
    <property type="entry name" value="ZN2_CY6_FUNGAL_1"/>
    <property type="match status" value="1"/>
</dbReference>
<dbReference type="InterPro" id="IPR036864">
    <property type="entry name" value="Zn2-C6_fun-type_DNA-bd_sf"/>
</dbReference>
<feature type="region of interest" description="Disordered" evidence="6">
    <location>
        <begin position="70"/>
        <end position="101"/>
    </location>
</feature>
<dbReference type="CDD" id="cd12148">
    <property type="entry name" value="fungal_TF_MHR"/>
    <property type="match status" value="1"/>
</dbReference>
<feature type="region of interest" description="Disordered" evidence="6">
    <location>
        <begin position="1"/>
        <end position="27"/>
    </location>
</feature>
<protein>
    <recommendedName>
        <fullName evidence="7">Zn(2)-C6 fungal-type domain-containing protein</fullName>
    </recommendedName>
</protein>
<keyword evidence="1" id="KW-0479">Metal-binding</keyword>
<organism evidence="8 9">
    <name type="scientific">Polytolypa hystricis (strain UAMH7299)</name>
    <dbReference type="NCBI Taxonomy" id="1447883"/>
    <lineage>
        <taxon>Eukaryota</taxon>
        <taxon>Fungi</taxon>
        <taxon>Dikarya</taxon>
        <taxon>Ascomycota</taxon>
        <taxon>Pezizomycotina</taxon>
        <taxon>Eurotiomycetes</taxon>
        <taxon>Eurotiomycetidae</taxon>
        <taxon>Onygenales</taxon>
        <taxon>Onygenales incertae sedis</taxon>
        <taxon>Polytolypa</taxon>
    </lineage>
</organism>
<evidence type="ECO:0000256" key="6">
    <source>
        <dbReference type="SAM" id="MobiDB-lite"/>
    </source>
</evidence>
<dbReference type="PANTHER" id="PTHR47425">
    <property type="entry name" value="FARB-RELATED"/>
    <property type="match status" value="1"/>
</dbReference>
<dbReference type="InterPro" id="IPR001138">
    <property type="entry name" value="Zn2Cys6_DnaBD"/>
</dbReference>
<dbReference type="GO" id="GO:0006351">
    <property type="term" value="P:DNA-templated transcription"/>
    <property type="evidence" value="ECO:0007669"/>
    <property type="project" value="InterPro"/>
</dbReference>
<evidence type="ECO:0000256" key="1">
    <source>
        <dbReference type="ARBA" id="ARBA00022723"/>
    </source>
</evidence>
<keyword evidence="5" id="KW-0539">Nucleus</keyword>
<keyword evidence="2" id="KW-0805">Transcription regulation</keyword>
<accession>A0A2B7YCD3</accession>
<evidence type="ECO:0000256" key="3">
    <source>
        <dbReference type="ARBA" id="ARBA00023125"/>
    </source>
</evidence>
<proteinExistence type="predicted"/>
<evidence type="ECO:0000313" key="9">
    <source>
        <dbReference type="Proteomes" id="UP000224634"/>
    </source>
</evidence>
<dbReference type="EMBL" id="PDNA01000055">
    <property type="protein sequence ID" value="PGH18721.1"/>
    <property type="molecule type" value="Genomic_DNA"/>
</dbReference>
<dbReference type="STRING" id="1447883.A0A2B7YCD3"/>
<dbReference type="Pfam" id="PF04082">
    <property type="entry name" value="Fungal_trans"/>
    <property type="match status" value="1"/>
</dbReference>
<sequence length="899" mass="100622">MVSPETMTAQTQNKRKATTAGLPGTTRPVKRRASKACCCCRARKVRCDVVENGSPCTNCRLDEVECVVTESKRRKKSRPDGEAVNPSLENSADTSDESGFRFTLKDTRRDFVSPGLSDSLPPLSPSQRSMDLEHHVPHLLYQTQSQRINHGTQQKRMSNVPSVNPTFPLCNVSATVDQLLGPFGKDVPSPIPMRPRTSFPNYIRPLPAKFLDDDIDYLEAKGALTIPDFELRKELIRSFAHYVYPFMPLLDLDEFVGTIARNDSGHQLSLLLFQAVMFAGVAFVPMKYLSAVGFETRKDARKVFFQRARLLYDFDYESDRIGLVQSLLLMTHWYEMPDDQKDTWHWMGVSLSLAHTIGLHRDPRNSSMDARRQRLWKRIWWSTYTRDRLIALGMRRPTRIKDEDCDVPMLTIEDFEIKTFSPESMQILGDCDMFHNLKQQRELALLFIEKSKLCLCISHVLSAQYSVLSHKFGGTTETTMMLVPKKSASEACEVRHCDQELEKWQAGLPEETRYQPSATSTVGNGDEVIHLHQALLRMIFLTTSSALHRPQVLPASPFPTVEAELQNISRTKVRQAAVEITSIAQELHTLDLIRCLPTAGVTVLLPAVIIHLLDIKSNDPNVRTASLHRFYQCMQILQRLREIYASADFATSFLEAAIRKAGLQLSTQVSQEPQQQQTRPVFTYPTRRPNTLTPPPDGLSDKSVDVLYQNPTLSAGVTLTQSEETDMLFASTPPNSVGSENGSHKSGTGLPNSELLRLNDFSLTGTVQSNETTLTEFMNLAHDAEINQNDLDALINFDGTNADLFTNDDALGLDLTMSGMVADTNNHRFNVDDHAWMHDFDGLNHHNATSTKATPIQQEIAHSPLGNGPSGIAQRSDNLDPPMPTAISITGDLDADLGV</sequence>
<evidence type="ECO:0000256" key="5">
    <source>
        <dbReference type="ARBA" id="ARBA00023242"/>
    </source>
</evidence>
<feature type="domain" description="Zn(2)-C6 fungal-type" evidence="7">
    <location>
        <begin position="36"/>
        <end position="68"/>
    </location>
</feature>
<keyword evidence="4" id="KW-0804">Transcription</keyword>
<dbReference type="SMART" id="SM00906">
    <property type="entry name" value="Fungal_trans"/>
    <property type="match status" value="1"/>
</dbReference>
<dbReference type="SMART" id="SM00066">
    <property type="entry name" value="GAL4"/>
    <property type="match status" value="1"/>
</dbReference>
<dbReference type="InterPro" id="IPR052761">
    <property type="entry name" value="Fungal_Detox/Toxin_TFs"/>
</dbReference>
<dbReference type="SUPFAM" id="SSF57701">
    <property type="entry name" value="Zn2/Cys6 DNA-binding domain"/>
    <property type="match status" value="1"/>
</dbReference>
<evidence type="ECO:0000259" key="7">
    <source>
        <dbReference type="PROSITE" id="PS50048"/>
    </source>
</evidence>
<dbReference type="Gene3D" id="4.10.240.10">
    <property type="entry name" value="Zn(2)-C6 fungal-type DNA-binding domain"/>
    <property type="match status" value="1"/>
</dbReference>
<name>A0A2B7YCD3_POLH7</name>
<feature type="compositionally biased region" description="Polar residues" evidence="6">
    <location>
        <begin position="734"/>
        <end position="751"/>
    </location>
</feature>
<reference evidence="8 9" key="1">
    <citation type="submission" date="2017-10" db="EMBL/GenBank/DDBJ databases">
        <title>Comparative genomics in systemic dimorphic fungi from Ajellomycetaceae.</title>
        <authorList>
            <person name="Munoz J.F."/>
            <person name="Mcewen J.G."/>
            <person name="Clay O.K."/>
            <person name="Cuomo C.A."/>
        </authorList>
    </citation>
    <scope>NUCLEOTIDE SEQUENCE [LARGE SCALE GENOMIC DNA]</scope>
    <source>
        <strain evidence="8 9">UAMH7299</strain>
    </source>
</reference>
<evidence type="ECO:0000313" key="8">
    <source>
        <dbReference type="EMBL" id="PGH18721.1"/>
    </source>
</evidence>
<keyword evidence="9" id="KW-1185">Reference proteome</keyword>
<evidence type="ECO:0000256" key="4">
    <source>
        <dbReference type="ARBA" id="ARBA00023163"/>
    </source>
</evidence>